<evidence type="ECO:0000256" key="7">
    <source>
        <dbReference type="ARBA" id="ARBA00034808"/>
    </source>
</evidence>
<evidence type="ECO:0000259" key="11">
    <source>
        <dbReference type="PROSITE" id="PS51217"/>
    </source>
</evidence>
<protein>
    <recommendedName>
        <fullName evidence="7">DNA 3'-5' helicase</fullName>
        <ecNumber evidence="7">5.6.2.4</ecNumber>
    </recommendedName>
</protein>
<dbReference type="PANTHER" id="PTHR11070">
    <property type="entry name" value="UVRD / RECB / PCRA DNA HELICASE FAMILY MEMBER"/>
    <property type="match status" value="1"/>
</dbReference>
<dbReference type="GO" id="GO:0005829">
    <property type="term" value="C:cytosol"/>
    <property type="evidence" value="ECO:0007669"/>
    <property type="project" value="TreeGrafter"/>
</dbReference>
<dbReference type="GO" id="GO:0000725">
    <property type="term" value="P:recombinational repair"/>
    <property type="evidence" value="ECO:0007669"/>
    <property type="project" value="TreeGrafter"/>
</dbReference>
<dbReference type="InterPro" id="IPR014016">
    <property type="entry name" value="UvrD-like_ATP-bd"/>
</dbReference>
<dbReference type="STRING" id="1349421.OI18_01140"/>
<comment type="catalytic activity">
    <reaction evidence="6">
        <text>Couples ATP hydrolysis with the unwinding of duplex DNA by translocating in the 3'-5' direction.</text>
        <dbReference type="EC" id="5.6.2.4"/>
    </reaction>
</comment>
<dbReference type="GO" id="GO:0043138">
    <property type="term" value="F:3'-5' DNA helicase activity"/>
    <property type="evidence" value="ECO:0007669"/>
    <property type="project" value="UniProtKB-EC"/>
</dbReference>
<dbReference type="GO" id="GO:0016887">
    <property type="term" value="F:ATP hydrolysis activity"/>
    <property type="evidence" value="ECO:0007669"/>
    <property type="project" value="RHEA"/>
</dbReference>
<dbReference type="EMBL" id="JSVC01000001">
    <property type="protein sequence ID" value="KIC96387.1"/>
    <property type="molecule type" value="Genomic_DNA"/>
</dbReference>
<name>A0A0C1L8A8_9BACT</name>
<proteinExistence type="predicted"/>
<dbReference type="AlphaFoldDB" id="A0A0C1L8A8"/>
<evidence type="ECO:0000256" key="1">
    <source>
        <dbReference type="ARBA" id="ARBA00022741"/>
    </source>
</evidence>
<evidence type="ECO:0000256" key="3">
    <source>
        <dbReference type="ARBA" id="ARBA00022806"/>
    </source>
</evidence>
<sequence length="1086" mass="124165">MKEAGITPPLHIYRASAGSGKTFLLASEYLCLLFEHPLKFREILAVTFTNKATEEMKHRIISELRKLAEGKDTPYARIITERHPQLKGTGLAVQADAIYRSILHDYTRFSVSTIDRFVQQVIRAFSYEIGLDSGYELQMNQEVVKEDLAERLFDMLETNEELFNWIRRIAVDRIENGKPWDFRGEMLDFAGEIFQEKFSRFEANMRSLEDPQATFEALRASMLSVARSLELPMISLAEKAISILAESGLSPDDFSYGKSGFINYFNKIKKDKEFEPGSRVLEALGNPDKWLKKSASPATKDNILSLYPLLNPLLEEAVELYREQNTDYQTAKAILQKVDNLNLLRVLADLLADYRRENNALLITDSQQLLRELVKDNDAPFIYEKTGTRYRHFLLDEFQDTSTFQWDNFRPLVEQSVASGNFNLVVGDVKQSIYRWRNGDWRLLQEQVRQDIGRLNVLEKSLQDNYRSRAGIIDFNNHLFSTAPEILQRQFNEEMAGISDEVTRQQLETSGYYSIISRAYADAEQQKPPACLEGGVIDIRFFPKEEARSPNSWRPAAERWICELMDSLIADKGFSPSQLTLLTRNNSDARNLIDLLLQHQQSSEARCRYALISADALVLNASPVIQLLLSALRFLVNEKDSLSLVELVQANALRLGLDLSNHDWYRPEMNHAFNQLPESFRKEHKTLLQSGLYECTEKLISIFSLDEWIQEQAYILTFRDIINQFSAKGKPDIREFLEWWNDECSEKALPLSSALDAVQVMTIHKSKGLAFDVVILPYADWKMQNDNGTLWCDWYDDNSDIEVLPVSISSKLVQTHFAFQYFEEQLMARMDALNMLYVALTRSREAIYIAAPLPAESSNGSSKLVSDLLYKTLSIQAAFENERYFVDGKTDPAGNSEPAAGALQIRPYSANTKLLQNLREPAREDMLLNASGTDQLKIGQLAHLALSRSTNREEIEKVLDRMQLEGVLTSVLREQVRESVIQALGHPQLSEWFGGAYTMINERSILVRGGEVRRPDKVLVSQAETILLDFKFTHEPSESHARQIGEYEDLLKQMGYPSVKSYVYYGFNQSLVPLTMLAVKQGQLFV</sequence>
<comment type="caution">
    <text evidence="12">The sequence shown here is derived from an EMBL/GenBank/DDBJ whole genome shotgun (WGS) entry which is preliminary data.</text>
</comment>
<dbReference type="RefSeq" id="WP_039136291.1">
    <property type="nucleotide sequence ID" value="NZ_JSVC01000001.1"/>
</dbReference>
<keyword evidence="2 9" id="KW-0378">Hydrolase</keyword>
<dbReference type="PROSITE" id="PS51198">
    <property type="entry name" value="UVRD_HELICASE_ATP_BIND"/>
    <property type="match status" value="1"/>
</dbReference>
<dbReference type="GO" id="GO:0003677">
    <property type="term" value="F:DNA binding"/>
    <property type="evidence" value="ECO:0007669"/>
    <property type="project" value="InterPro"/>
</dbReference>
<dbReference type="Pfam" id="PF13361">
    <property type="entry name" value="UvrD_C"/>
    <property type="match status" value="1"/>
</dbReference>
<dbReference type="GO" id="GO:0005524">
    <property type="term" value="F:ATP binding"/>
    <property type="evidence" value="ECO:0007669"/>
    <property type="project" value="UniProtKB-UniRule"/>
</dbReference>
<keyword evidence="5" id="KW-0413">Isomerase</keyword>
<dbReference type="SUPFAM" id="SSF52540">
    <property type="entry name" value="P-loop containing nucleoside triphosphate hydrolases"/>
    <property type="match status" value="1"/>
</dbReference>
<evidence type="ECO:0000259" key="10">
    <source>
        <dbReference type="PROSITE" id="PS51198"/>
    </source>
</evidence>
<evidence type="ECO:0000256" key="5">
    <source>
        <dbReference type="ARBA" id="ARBA00023235"/>
    </source>
</evidence>
<dbReference type="OrthoDB" id="9810135at2"/>
<evidence type="ECO:0000313" key="13">
    <source>
        <dbReference type="Proteomes" id="UP000031408"/>
    </source>
</evidence>
<dbReference type="InterPro" id="IPR014017">
    <property type="entry name" value="DNA_helicase_UvrD-like_C"/>
</dbReference>
<dbReference type="PANTHER" id="PTHR11070:SF67">
    <property type="entry name" value="DNA 3'-5' HELICASE"/>
    <property type="match status" value="1"/>
</dbReference>
<reference evidence="12 13" key="1">
    <citation type="submission" date="2014-11" db="EMBL/GenBank/DDBJ databases">
        <title>Genome sequence of Flavihumibacter solisilvae 3-3.</title>
        <authorList>
            <person name="Zhou G."/>
            <person name="Li M."/>
            <person name="Wang G."/>
        </authorList>
    </citation>
    <scope>NUCLEOTIDE SEQUENCE [LARGE SCALE GENOMIC DNA]</scope>
    <source>
        <strain evidence="12 13">3-3</strain>
    </source>
</reference>
<accession>A0A0C1L8A8</accession>
<dbReference type="Proteomes" id="UP000031408">
    <property type="component" value="Unassembled WGS sequence"/>
</dbReference>
<feature type="domain" description="UvrD-like helicase C-terminal" evidence="11">
    <location>
        <begin position="506"/>
        <end position="768"/>
    </location>
</feature>
<keyword evidence="1 9" id="KW-0547">Nucleotide-binding</keyword>
<dbReference type="Pfam" id="PF00580">
    <property type="entry name" value="UvrD-helicase"/>
    <property type="match status" value="1"/>
</dbReference>
<evidence type="ECO:0000256" key="8">
    <source>
        <dbReference type="ARBA" id="ARBA00048988"/>
    </source>
</evidence>
<comment type="catalytic activity">
    <reaction evidence="8">
        <text>ATP + H2O = ADP + phosphate + H(+)</text>
        <dbReference type="Rhea" id="RHEA:13065"/>
        <dbReference type="ChEBI" id="CHEBI:15377"/>
        <dbReference type="ChEBI" id="CHEBI:15378"/>
        <dbReference type="ChEBI" id="CHEBI:30616"/>
        <dbReference type="ChEBI" id="CHEBI:43474"/>
        <dbReference type="ChEBI" id="CHEBI:456216"/>
        <dbReference type="EC" id="5.6.2.4"/>
    </reaction>
</comment>
<keyword evidence="13" id="KW-1185">Reference proteome</keyword>
<keyword evidence="4 9" id="KW-0067">ATP-binding</keyword>
<gene>
    <name evidence="12" type="ORF">OI18_01140</name>
</gene>
<dbReference type="Gene3D" id="3.40.50.300">
    <property type="entry name" value="P-loop containing nucleotide triphosphate hydrolases"/>
    <property type="match status" value="4"/>
</dbReference>
<organism evidence="12 13">
    <name type="scientific">Flavihumibacter solisilvae</name>
    <dbReference type="NCBI Taxonomy" id="1349421"/>
    <lineage>
        <taxon>Bacteria</taxon>
        <taxon>Pseudomonadati</taxon>
        <taxon>Bacteroidota</taxon>
        <taxon>Chitinophagia</taxon>
        <taxon>Chitinophagales</taxon>
        <taxon>Chitinophagaceae</taxon>
        <taxon>Flavihumibacter</taxon>
    </lineage>
</organism>
<dbReference type="InterPro" id="IPR027417">
    <property type="entry name" value="P-loop_NTPase"/>
</dbReference>
<dbReference type="PROSITE" id="PS51217">
    <property type="entry name" value="UVRD_HELICASE_CTER"/>
    <property type="match status" value="1"/>
</dbReference>
<dbReference type="EC" id="5.6.2.4" evidence="7"/>
<evidence type="ECO:0000256" key="4">
    <source>
        <dbReference type="ARBA" id="ARBA00022840"/>
    </source>
</evidence>
<keyword evidence="3 9" id="KW-0347">Helicase</keyword>
<evidence type="ECO:0000256" key="2">
    <source>
        <dbReference type="ARBA" id="ARBA00022801"/>
    </source>
</evidence>
<feature type="domain" description="UvrD-like helicase ATP-binding" evidence="10">
    <location>
        <begin position="1"/>
        <end position="469"/>
    </location>
</feature>
<dbReference type="InterPro" id="IPR000212">
    <property type="entry name" value="DNA_helicase_UvrD/REP"/>
</dbReference>
<evidence type="ECO:0000256" key="9">
    <source>
        <dbReference type="PROSITE-ProRule" id="PRU00560"/>
    </source>
</evidence>
<evidence type="ECO:0000313" key="12">
    <source>
        <dbReference type="EMBL" id="KIC96387.1"/>
    </source>
</evidence>
<feature type="binding site" evidence="9">
    <location>
        <begin position="15"/>
        <end position="22"/>
    </location>
    <ligand>
        <name>ATP</name>
        <dbReference type="ChEBI" id="CHEBI:30616"/>
    </ligand>
</feature>
<evidence type="ECO:0000256" key="6">
    <source>
        <dbReference type="ARBA" id="ARBA00034617"/>
    </source>
</evidence>